<dbReference type="AlphaFoldDB" id="A0A3A5L1Q0"/>
<comment type="caution">
    <text evidence="2">The sequence shown here is derived from an EMBL/GenBank/DDBJ whole genome shotgun (WGS) entry which is preliminary data.</text>
</comment>
<organism evidence="2 3">
    <name type="scientific">Mesorhizobium waimense</name>
    <dbReference type="NCBI Taxonomy" id="1300307"/>
    <lineage>
        <taxon>Bacteria</taxon>
        <taxon>Pseudomonadati</taxon>
        <taxon>Pseudomonadota</taxon>
        <taxon>Alphaproteobacteria</taxon>
        <taxon>Hyphomicrobiales</taxon>
        <taxon>Phyllobacteriaceae</taxon>
        <taxon>Mesorhizobium</taxon>
    </lineage>
</organism>
<dbReference type="InterPro" id="IPR036388">
    <property type="entry name" value="WH-like_DNA-bd_sf"/>
</dbReference>
<dbReference type="GO" id="GO:0006355">
    <property type="term" value="P:regulation of DNA-templated transcription"/>
    <property type="evidence" value="ECO:0007669"/>
    <property type="project" value="InterPro"/>
</dbReference>
<evidence type="ECO:0000259" key="1">
    <source>
        <dbReference type="SMART" id="SM00421"/>
    </source>
</evidence>
<dbReference type="Gene3D" id="1.10.10.10">
    <property type="entry name" value="Winged helix-like DNA-binding domain superfamily/Winged helix DNA-binding domain"/>
    <property type="match status" value="1"/>
</dbReference>
<name>A0A3A5L1Q0_9HYPH</name>
<dbReference type="EMBL" id="QZWZ01000013">
    <property type="protein sequence ID" value="RJT37608.1"/>
    <property type="molecule type" value="Genomic_DNA"/>
</dbReference>
<dbReference type="GO" id="GO:0003677">
    <property type="term" value="F:DNA binding"/>
    <property type="evidence" value="ECO:0007669"/>
    <property type="project" value="InterPro"/>
</dbReference>
<protein>
    <submittedName>
        <fullName evidence="2">Helix-turn-helix transcriptional regulator</fullName>
    </submittedName>
</protein>
<dbReference type="SMART" id="SM00421">
    <property type="entry name" value="HTH_LUXR"/>
    <property type="match status" value="1"/>
</dbReference>
<gene>
    <name evidence="2" type="ORF">D3227_18495</name>
</gene>
<keyword evidence="3" id="KW-1185">Reference proteome</keyword>
<dbReference type="InterPro" id="IPR016032">
    <property type="entry name" value="Sig_transdc_resp-reg_C-effctor"/>
</dbReference>
<dbReference type="Proteomes" id="UP000272706">
    <property type="component" value="Unassembled WGS sequence"/>
</dbReference>
<reference evidence="2 3" key="1">
    <citation type="submission" date="2018-09" db="EMBL/GenBank/DDBJ databases">
        <title>Mesorhizobium carmichaelinearum sp. nov. isolated from Carmichaelinea spp. root nodules in New Zealand.</title>
        <authorList>
            <person name="De Meyer S.E."/>
        </authorList>
    </citation>
    <scope>NUCLEOTIDE SEQUENCE [LARGE SCALE GENOMIC DNA]</scope>
    <source>
        <strain evidence="2 3">ICMP19557</strain>
    </source>
</reference>
<proteinExistence type="predicted"/>
<dbReference type="RefSeq" id="WP_120015653.1">
    <property type="nucleotide sequence ID" value="NZ_QZWZ01000013.1"/>
</dbReference>
<feature type="domain" description="HTH luxR-type" evidence="1">
    <location>
        <begin position="303"/>
        <end position="360"/>
    </location>
</feature>
<dbReference type="InterPro" id="IPR000792">
    <property type="entry name" value="Tscrpt_reg_LuxR_C"/>
</dbReference>
<evidence type="ECO:0000313" key="3">
    <source>
        <dbReference type="Proteomes" id="UP000272706"/>
    </source>
</evidence>
<dbReference type="SUPFAM" id="SSF46894">
    <property type="entry name" value="C-terminal effector domain of the bipartite response regulators"/>
    <property type="match status" value="1"/>
</dbReference>
<sequence length="367" mass="41195">MRVERTERAIEACYDAILAPAEWPRALQLLAESLGAESCTFFSDDEEVPPKMPISTEHAEFHELWLRNEADAPDPHVRRAPALRRAGHTTLIEDQISTEDERRTLPYYQEIARPGARDWYASTPFMVDEHRWSLPLYRSARRGRFFPEETRCFAAVGPHLGRIVRLAKRFAWFQQASELSSLERASCAAILLDEEGRAKHLNLSAQKLIGEEFYLVRGRPATDNPCSNDRLRRLLSRAPRRRRDGAPPAAPVVINRGERPWLLAEVMPLSAFGSDLFTAGRAVLLLTDLRSLARPDELRLRAAFGLTAAEARLAARLASGDGINAAAIALGISRETARTQLRAVFAKTNTHRQAELATLVARLRLHA</sequence>
<evidence type="ECO:0000313" key="2">
    <source>
        <dbReference type="EMBL" id="RJT37608.1"/>
    </source>
</evidence>
<dbReference type="OrthoDB" id="7444822at2"/>
<accession>A0A3A5L1Q0</accession>